<dbReference type="InterPro" id="IPR011032">
    <property type="entry name" value="GroES-like_sf"/>
</dbReference>
<proteinExistence type="predicted"/>
<dbReference type="Pfam" id="PF00107">
    <property type="entry name" value="ADH_zinc_N"/>
    <property type="match status" value="1"/>
</dbReference>
<dbReference type="SUPFAM" id="SSF50129">
    <property type="entry name" value="GroES-like"/>
    <property type="match status" value="1"/>
</dbReference>
<keyword evidence="1" id="KW-0560">Oxidoreductase</keyword>
<dbReference type="SUPFAM" id="SSF51735">
    <property type="entry name" value="NAD(P)-binding Rossmann-fold domains"/>
    <property type="match status" value="1"/>
</dbReference>
<dbReference type="FunFam" id="3.40.50.720:FF:000121">
    <property type="entry name" value="Prostaglandin reductase 2"/>
    <property type="match status" value="1"/>
</dbReference>
<dbReference type="Proteomes" id="UP000561045">
    <property type="component" value="Unassembled WGS sequence"/>
</dbReference>
<feature type="domain" description="Enoyl reductase (ER)" evidence="2">
    <location>
        <begin position="17"/>
        <end position="332"/>
    </location>
</feature>
<evidence type="ECO:0000256" key="1">
    <source>
        <dbReference type="ARBA" id="ARBA00023002"/>
    </source>
</evidence>
<evidence type="ECO:0000313" key="4">
    <source>
        <dbReference type="Proteomes" id="UP000561045"/>
    </source>
</evidence>
<organism evidence="3 4">
    <name type="scientific">Niveibacterium umoris</name>
    <dbReference type="NCBI Taxonomy" id="1193620"/>
    <lineage>
        <taxon>Bacteria</taxon>
        <taxon>Pseudomonadati</taxon>
        <taxon>Pseudomonadota</taxon>
        <taxon>Betaproteobacteria</taxon>
        <taxon>Rhodocyclales</taxon>
        <taxon>Rhodocyclaceae</taxon>
        <taxon>Niveibacterium</taxon>
    </lineage>
</organism>
<reference evidence="3 4" key="1">
    <citation type="submission" date="2020-08" db="EMBL/GenBank/DDBJ databases">
        <title>Genomic Encyclopedia of Type Strains, Phase IV (KMG-IV): sequencing the most valuable type-strain genomes for metagenomic binning, comparative biology and taxonomic classification.</title>
        <authorList>
            <person name="Goeker M."/>
        </authorList>
    </citation>
    <scope>NUCLEOTIDE SEQUENCE [LARGE SCALE GENOMIC DNA]</scope>
    <source>
        <strain evidence="3 4">DSM 106739</strain>
    </source>
</reference>
<dbReference type="InterPro" id="IPR020843">
    <property type="entry name" value="ER"/>
</dbReference>
<dbReference type="InterPro" id="IPR013149">
    <property type="entry name" value="ADH-like_C"/>
</dbReference>
<gene>
    <name evidence="3" type="ORF">GGR36_004044</name>
</gene>
<sequence>MFIESTREIRLASYPAGLPTAANFELATTPVPPLKQGEVLVKNLWMSVDPYMRGRMVNRESYIPPFQIGKALDGGAVGEVIESSSPRLKVGDVVLHQFGWREHVVATDSAFHLIDTRLAPPQAWLGAIGMPGMTAWTGLTRIARAQPGETVFVSAASGAVGTIAVQIAKILGCRVVASVGSEEKAELARTLGADAVINYRSARDLTAALHMAAPEGIDVYFENVGGSHLEAALNLLKPNGRVALCGMIEQYNATEAPRGPANLGLAIVKRLRLEGFIVSDHWGHYPEFVKAMAGWLAAGKIQTRDTIREGLAAAPDAFIGLFRGENTGKMLVKLA</sequence>
<dbReference type="Gene3D" id="3.40.50.720">
    <property type="entry name" value="NAD(P)-binding Rossmann-like Domain"/>
    <property type="match status" value="1"/>
</dbReference>
<dbReference type="Pfam" id="PF16884">
    <property type="entry name" value="ADH_N_2"/>
    <property type="match status" value="1"/>
</dbReference>
<protein>
    <recommendedName>
        <fullName evidence="2">Enoyl reductase (ER) domain-containing protein</fullName>
    </recommendedName>
</protein>
<dbReference type="Gene3D" id="3.90.180.10">
    <property type="entry name" value="Medium-chain alcohol dehydrogenases, catalytic domain"/>
    <property type="match status" value="1"/>
</dbReference>
<dbReference type="EMBL" id="JACIET010000003">
    <property type="protein sequence ID" value="MBB4014688.1"/>
    <property type="molecule type" value="Genomic_DNA"/>
</dbReference>
<dbReference type="CDD" id="cd05288">
    <property type="entry name" value="PGDH"/>
    <property type="match status" value="1"/>
</dbReference>
<keyword evidence="4" id="KW-1185">Reference proteome</keyword>
<comment type="caution">
    <text evidence="3">The sequence shown here is derived from an EMBL/GenBank/DDBJ whole genome shotgun (WGS) entry which is preliminary data.</text>
</comment>
<dbReference type="InterPro" id="IPR045010">
    <property type="entry name" value="MDR_fam"/>
</dbReference>
<evidence type="ECO:0000313" key="3">
    <source>
        <dbReference type="EMBL" id="MBB4014688.1"/>
    </source>
</evidence>
<name>A0A840BT37_9RHOO</name>
<dbReference type="GO" id="GO:0016628">
    <property type="term" value="F:oxidoreductase activity, acting on the CH-CH group of donors, NAD or NADP as acceptor"/>
    <property type="evidence" value="ECO:0007669"/>
    <property type="project" value="InterPro"/>
</dbReference>
<dbReference type="PANTHER" id="PTHR43205">
    <property type="entry name" value="PROSTAGLANDIN REDUCTASE"/>
    <property type="match status" value="1"/>
</dbReference>
<accession>A0A840BT37</accession>
<dbReference type="SMART" id="SM00829">
    <property type="entry name" value="PKS_ER"/>
    <property type="match status" value="1"/>
</dbReference>
<dbReference type="InterPro" id="IPR041694">
    <property type="entry name" value="ADH_N_2"/>
</dbReference>
<dbReference type="PANTHER" id="PTHR43205:SF7">
    <property type="entry name" value="PROSTAGLANDIN REDUCTASE 1"/>
    <property type="match status" value="1"/>
</dbReference>
<evidence type="ECO:0000259" key="2">
    <source>
        <dbReference type="SMART" id="SM00829"/>
    </source>
</evidence>
<dbReference type="RefSeq" id="WP_183637717.1">
    <property type="nucleotide sequence ID" value="NZ_BAABLE010000008.1"/>
</dbReference>
<dbReference type="InterPro" id="IPR036291">
    <property type="entry name" value="NAD(P)-bd_dom_sf"/>
</dbReference>
<dbReference type="AlphaFoldDB" id="A0A840BT37"/>